<evidence type="ECO:0000256" key="1">
    <source>
        <dbReference type="ARBA" id="ARBA00004167"/>
    </source>
</evidence>
<feature type="compositionally biased region" description="Polar residues" evidence="5">
    <location>
        <begin position="58"/>
        <end position="72"/>
    </location>
</feature>
<name>A0A4Q9PSC4_9APHY</name>
<organism evidence="7 8">
    <name type="scientific">Dichomitus squalens</name>
    <dbReference type="NCBI Taxonomy" id="114155"/>
    <lineage>
        <taxon>Eukaryota</taxon>
        <taxon>Fungi</taxon>
        <taxon>Dikarya</taxon>
        <taxon>Basidiomycota</taxon>
        <taxon>Agaricomycotina</taxon>
        <taxon>Agaricomycetes</taxon>
        <taxon>Polyporales</taxon>
        <taxon>Polyporaceae</taxon>
        <taxon>Dichomitus</taxon>
    </lineage>
</organism>
<protein>
    <submittedName>
        <fullName evidence="7">Uncharacterized protein</fullName>
    </submittedName>
</protein>
<evidence type="ECO:0000256" key="5">
    <source>
        <dbReference type="SAM" id="MobiDB-lite"/>
    </source>
</evidence>
<keyword evidence="3 6" id="KW-1133">Transmembrane helix</keyword>
<reference evidence="7 8" key="1">
    <citation type="submission" date="2019-01" db="EMBL/GenBank/DDBJ databases">
        <title>Draft genome sequences of three monokaryotic isolates of the white-rot basidiomycete fungus Dichomitus squalens.</title>
        <authorList>
            <consortium name="DOE Joint Genome Institute"/>
            <person name="Lopez S.C."/>
            <person name="Andreopoulos B."/>
            <person name="Pangilinan J."/>
            <person name="Lipzen A."/>
            <person name="Riley R."/>
            <person name="Ahrendt S."/>
            <person name="Ng V."/>
            <person name="Barry K."/>
            <person name="Daum C."/>
            <person name="Grigoriev I.V."/>
            <person name="Hilden K.S."/>
            <person name="Makela M.R."/>
            <person name="de Vries R.P."/>
        </authorList>
    </citation>
    <scope>NUCLEOTIDE SEQUENCE [LARGE SCALE GENOMIC DNA]</scope>
    <source>
        <strain evidence="7 8">CBS 464.89</strain>
    </source>
</reference>
<dbReference type="CDD" id="cd12087">
    <property type="entry name" value="TM_EGFR-like"/>
    <property type="match status" value="1"/>
</dbReference>
<accession>A0A4Q9PSC4</accession>
<keyword evidence="8" id="KW-1185">Reference proteome</keyword>
<evidence type="ECO:0000256" key="6">
    <source>
        <dbReference type="SAM" id="Phobius"/>
    </source>
</evidence>
<evidence type="ECO:0000313" key="8">
    <source>
        <dbReference type="Proteomes" id="UP000292082"/>
    </source>
</evidence>
<feature type="transmembrane region" description="Helical" evidence="6">
    <location>
        <begin position="92"/>
        <end position="115"/>
    </location>
</feature>
<evidence type="ECO:0000256" key="4">
    <source>
        <dbReference type="ARBA" id="ARBA00023136"/>
    </source>
</evidence>
<dbReference type="Proteomes" id="UP000292082">
    <property type="component" value="Unassembled WGS sequence"/>
</dbReference>
<dbReference type="GO" id="GO:0016020">
    <property type="term" value="C:membrane"/>
    <property type="evidence" value="ECO:0007669"/>
    <property type="project" value="UniProtKB-SubCell"/>
</dbReference>
<feature type="region of interest" description="Disordered" evidence="5">
    <location>
        <begin position="14"/>
        <end position="41"/>
    </location>
</feature>
<evidence type="ECO:0000256" key="3">
    <source>
        <dbReference type="ARBA" id="ARBA00022989"/>
    </source>
</evidence>
<keyword evidence="2 6" id="KW-0812">Transmembrane</keyword>
<dbReference type="GO" id="GO:0071944">
    <property type="term" value="C:cell periphery"/>
    <property type="evidence" value="ECO:0007669"/>
    <property type="project" value="UniProtKB-ARBA"/>
</dbReference>
<proteinExistence type="predicted"/>
<sequence length="206" mass="21370">MSYLAQFAQLLTNAPTGPSSQSYPTSHSPTSPTSSTSSLASSSFPACVLTSSTSSSVHIGAASSKNPSSATPSPGHHDRSSNQPTSKVNSGAIAGGVVGAFIFLCLVAVGALCIIRRRRKSRQPPSAEFMHIARGQSELGFVPTDGKTTPSLARLIPLARQSSLEVDERPPAFTPGSYGDPVLEKVQASAELREKYGGTSEEGGHQ</sequence>
<dbReference type="AlphaFoldDB" id="A0A4Q9PSC4"/>
<comment type="subcellular location">
    <subcellularLocation>
        <location evidence="1">Membrane</location>
        <topology evidence="1">Single-pass membrane protein</topology>
    </subcellularLocation>
</comment>
<gene>
    <name evidence="7" type="ORF">BD310DRAFT_562001</name>
</gene>
<feature type="compositionally biased region" description="Low complexity" evidence="5">
    <location>
        <begin position="18"/>
        <end position="41"/>
    </location>
</feature>
<evidence type="ECO:0000313" key="7">
    <source>
        <dbReference type="EMBL" id="TBU57299.1"/>
    </source>
</evidence>
<dbReference type="PANTHER" id="PTHR15549">
    <property type="entry name" value="PAIRED IMMUNOGLOBULIN-LIKE TYPE 2 RECEPTOR"/>
    <property type="match status" value="1"/>
</dbReference>
<keyword evidence="4 6" id="KW-0472">Membrane</keyword>
<evidence type="ECO:0000256" key="2">
    <source>
        <dbReference type="ARBA" id="ARBA00022692"/>
    </source>
</evidence>
<feature type="region of interest" description="Disordered" evidence="5">
    <location>
        <begin position="58"/>
        <end position="87"/>
    </location>
</feature>
<dbReference type="EMBL" id="ML145139">
    <property type="protein sequence ID" value="TBU57299.1"/>
    <property type="molecule type" value="Genomic_DNA"/>
</dbReference>
<dbReference type="InterPro" id="IPR051694">
    <property type="entry name" value="Immunoregulatory_rcpt-like"/>
</dbReference>